<dbReference type="GO" id="GO:0008198">
    <property type="term" value="F:ferrous iron binding"/>
    <property type="evidence" value="ECO:0007669"/>
    <property type="project" value="InterPro"/>
</dbReference>
<name>A0A833H1B7_9LEPT</name>
<evidence type="ECO:0000256" key="1">
    <source>
        <dbReference type="ARBA" id="ARBA00023002"/>
    </source>
</evidence>
<dbReference type="PANTHER" id="PTHR30096:SF0">
    <property type="entry name" value="4,5-DOPA DIOXYGENASE EXTRADIOL-LIKE PROTEIN"/>
    <property type="match status" value="1"/>
</dbReference>
<dbReference type="AlphaFoldDB" id="A0A833H1B7"/>
<dbReference type="SUPFAM" id="SSF53213">
    <property type="entry name" value="LigB-like"/>
    <property type="match status" value="1"/>
</dbReference>
<evidence type="ECO:0000313" key="4">
    <source>
        <dbReference type="Proteomes" id="UP000460298"/>
    </source>
</evidence>
<dbReference type="InterPro" id="IPR004183">
    <property type="entry name" value="Xdiol_dOase_suB"/>
</dbReference>
<dbReference type="PANTHER" id="PTHR30096">
    <property type="entry name" value="4,5-DOPA DIOXYGENASE EXTRADIOL-LIKE PROTEIN"/>
    <property type="match status" value="1"/>
</dbReference>
<accession>A0A833H1B7</accession>
<proteinExistence type="predicted"/>
<protein>
    <recommendedName>
        <fullName evidence="2">Extradiol ring-cleavage dioxygenase class III enzyme subunit B domain-containing protein</fullName>
    </recommendedName>
</protein>
<feature type="domain" description="Extradiol ring-cleavage dioxygenase class III enzyme subunit B" evidence="2">
    <location>
        <begin position="11"/>
        <end position="255"/>
    </location>
</feature>
<evidence type="ECO:0000313" key="3">
    <source>
        <dbReference type="EMBL" id="KAB2932222.1"/>
    </source>
</evidence>
<dbReference type="GO" id="GO:0016702">
    <property type="term" value="F:oxidoreductase activity, acting on single donors with incorporation of molecular oxygen, incorporation of two atoms of oxygen"/>
    <property type="evidence" value="ECO:0007669"/>
    <property type="project" value="UniProtKB-ARBA"/>
</dbReference>
<comment type="caution">
    <text evidence="3">The sequence shown here is derived from an EMBL/GenBank/DDBJ whole genome shotgun (WGS) entry which is preliminary data.</text>
</comment>
<evidence type="ECO:0000259" key="2">
    <source>
        <dbReference type="Pfam" id="PF02900"/>
    </source>
</evidence>
<dbReference type="Proteomes" id="UP000460298">
    <property type="component" value="Unassembled WGS sequence"/>
</dbReference>
<reference evidence="3 4" key="1">
    <citation type="submission" date="2019-10" db="EMBL/GenBank/DDBJ databases">
        <title>Extracellular Electron Transfer in a Candidatus Methanoperedens spp. Enrichment Culture.</title>
        <authorList>
            <person name="Berger S."/>
            <person name="Rangel Shaw D."/>
            <person name="Berben T."/>
            <person name="In 'T Zandt M."/>
            <person name="Frank J."/>
            <person name="Reimann J."/>
            <person name="Jetten M.S.M."/>
            <person name="Welte C.U."/>
        </authorList>
    </citation>
    <scope>NUCLEOTIDE SEQUENCE [LARGE SCALE GENOMIC DNA]</scope>
    <source>
        <strain evidence="3">SB12</strain>
    </source>
</reference>
<dbReference type="Gene3D" id="3.40.830.10">
    <property type="entry name" value="LigB-like"/>
    <property type="match status" value="1"/>
</dbReference>
<keyword evidence="1" id="KW-0560">Oxidoreductase</keyword>
<gene>
    <name evidence="3" type="ORF">F9K24_11510</name>
</gene>
<organism evidence="3 4">
    <name type="scientific">Leptonema illini</name>
    <dbReference type="NCBI Taxonomy" id="183"/>
    <lineage>
        <taxon>Bacteria</taxon>
        <taxon>Pseudomonadati</taxon>
        <taxon>Spirochaetota</taxon>
        <taxon>Spirochaetia</taxon>
        <taxon>Leptospirales</taxon>
        <taxon>Leptospiraceae</taxon>
        <taxon>Leptonema</taxon>
    </lineage>
</organism>
<dbReference type="Pfam" id="PF02900">
    <property type="entry name" value="LigB"/>
    <property type="match status" value="1"/>
</dbReference>
<dbReference type="EMBL" id="WBUI01000010">
    <property type="protein sequence ID" value="KAB2932222.1"/>
    <property type="molecule type" value="Genomic_DNA"/>
</dbReference>
<sequence>MQSGEGQIYGLIAPHAPTLLEDEQDGRSGAVIQALRSLGHFFLEEEIDVVVAASTHWLADEMLVDGSAHHRTIHDYYGFRVQLQYDAPGHPALATAIVEEANRMLLFPSIKRHGVDHAVTIPMHFLFPDKSMPVVPVSVGGCRVEAFRRGRAIAEAVRKSGLRVLFLASGSLSHDLQAYLDHDFDPEHERFDRHVLDLLERGRGMEMDSIEPALINRSMPEGWFRDLYMLLGAMGSRATARVMAYERLPGVGLGVACFERSASTEQDDIAHSSYIEENL</sequence>